<evidence type="ECO:0000313" key="1">
    <source>
        <dbReference type="EMBL" id="MSU08414.1"/>
    </source>
</evidence>
<name>A0A6I2UFU7_9FIRM</name>
<dbReference type="GeneID" id="96778339"/>
<dbReference type="AlphaFoldDB" id="A0A6I2UFU7"/>
<dbReference type="Proteomes" id="UP000433181">
    <property type="component" value="Unassembled WGS sequence"/>
</dbReference>
<gene>
    <name evidence="1" type="ORF">FYJ84_05370</name>
</gene>
<evidence type="ECO:0000313" key="2">
    <source>
        <dbReference type="Proteomes" id="UP000433181"/>
    </source>
</evidence>
<protein>
    <submittedName>
        <fullName evidence="1">Addiction module toxin RelE</fullName>
    </submittedName>
</protein>
<dbReference type="EMBL" id="VUNR01000007">
    <property type="protein sequence ID" value="MSU08414.1"/>
    <property type="molecule type" value="Genomic_DNA"/>
</dbReference>
<accession>A0A6I2UFU7</accession>
<comment type="caution">
    <text evidence="1">The sequence shown here is derived from an EMBL/GenBank/DDBJ whole genome shotgun (WGS) entry which is preliminary data.</text>
</comment>
<dbReference type="RefSeq" id="WP_154406576.1">
    <property type="nucleotide sequence ID" value="NZ_JBGUUA010000020.1"/>
</dbReference>
<keyword evidence="2" id="KW-1185">Reference proteome</keyword>
<reference evidence="1 2" key="1">
    <citation type="submission" date="2019-08" db="EMBL/GenBank/DDBJ databases">
        <title>In-depth cultivation of the pig gut microbiome towards novel bacterial diversity and tailored functional studies.</title>
        <authorList>
            <person name="Wylensek D."/>
            <person name="Hitch T.C.A."/>
            <person name="Clavel T."/>
        </authorList>
    </citation>
    <scope>NUCLEOTIDE SEQUENCE [LARGE SCALE GENOMIC DNA]</scope>
    <source>
        <strain evidence="1 2">WCA-693-APC-5D-A</strain>
    </source>
</reference>
<sequence>MRSFPLFEELERERDKVNEEFHRTTKPQLIERLKEFGFMQPDPDNPTKFVLAEKATDNVYHLSINRYSVTVQFQHVKRGEVKLICDISNFAMSTHNMMNVIIKCVDYWLQYGVVYDYISAQGFKEC</sequence>
<proteinExistence type="predicted"/>
<organism evidence="1 2">
    <name type="scientific">Anaerovibrio slackiae</name>
    <dbReference type="NCBI Taxonomy" id="2652309"/>
    <lineage>
        <taxon>Bacteria</taxon>
        <taxon>Bacillati</taxon>
        <taxon>Bacillota</taxon>
        <taxon>Negativicutes</taxon>
        <taxon>Selenomonadales</taxon>
        <taxon>Selenomonadaceae</taxon>
        <taxon>Anaerovibrio</taxon>
    </lineage>
</organism>